<gene>
    <name evidence="6" type="ORF">WM2015_207</name>
</gene>
<name>A0A0K0XSJ5_9GAMM</name>
<keyword evidence="5" id="KW-0472">Membrane</keyword>
<dbReference type="KEGG" id="wma:WM2015_207"/>
<evidence type="ECO:0000256" key="1">
    <source>
        <dbReference type="ARBA" id="ARBA00004141"/>
    </source>
</evidence>
<dbReference type="InterPro" id="IPR038330">
    <property type="entry name" value="TspO/MBR-related_sf"/>
</dbReference>
<evidence type="ECO:0000256" key="4">
    <source>
        <dbReference type="ARBA" id="ARBA00022989"/>
    </source>
</evidence>
<proteinExistence type="inferred from homology"/>
<dbReference type="PATRIC" id="fig|1579979.3.peg.212"/>
<dbReference type="GO" id="GO:0016020">
    <property type="term" value="C:membrane"/>
    <property type="evidence" value="ECO:0007669"/>
    <property type="project" value="UniProtKB-SubCell"/>
</dbReference>
<dbReference type="Pfam" id="PF03073">
    <property type="entry name" value="TspO_MBR"/>
    <property type="match status" value="1"/>
</dbReference>
<evidence type="ECO:0000256" key="5">
    <source>
        <dbReference type="ARBA" id="ARBA00023136"/>
    </source>
</evidence>
<dbReference type="Gene3D" id="1.20.1260.100">
    <property type="entry name" value="TspO/MBR protein"/>
    <property type="match status" value="1"/>
</dbReference>
<organism evidence="6 7">
    <name type="scientific">Wenzhouxiangella marina</name>
    <dbReference type="NCBI Taxonomy" id="1579979"/>
    <lineage>
        <taxon>Bacteria</taxon>
        <taxon>Pseudomonadati</taxon>
        <taxon>Pseudomonadota</taxon>
        <taxon>Gammaproteobacteria</taxon>
        <taxon>Chromatiales</taxon>
        <taxon>Wenzhouxiangellaceae</taxon>
        <taxon>Wenzhouxiangella</taxon>
    </lineage>
</organism>
<dbReference type="PANTHER" id="PTHR10057">
    <property type="entry name" value="PERIPHERAL-TYPE BENZODIAZEPINE RECEPTOR"/>
    <property type="match status" value="1"/>
</dbReference>
<dbReference type="FunFam" id="1.20.1260.100:FF:000001">
    <property type="entry name" value="translocator protein 2"/>
    <property type="match status" value="1"/>
</dbReference>
<comment type="similarity">
    <text evidence="2">Belongs to the TspO/BZRP family.</text>
</comment>
<sequence length="160" mass="18080">MNTTESRPGPLAASAMLVLFLLLSFSAAATGYFFPPGEWYASLNRPSFAPPNWLFGPVWTTLYVLIAVSGWMIWKRAGWRSPLLALWLVQMGLNALWTPLFFGMHLLGWALIEMGLLWIAIAACVMRFRPASTTASWLLMPYLAWVSFAFALNLGFWWLN</sequence>
<dbReference type="CDD" id="cd15904">
    <property type="entry name" value="TSPO_MBR"/>
    <property type="match status" value="1"/>
</dbReference>
<dbReference type="RefSeq" id="WP_245609791.1">
    <property type="nucleotide sequence ID" value="NZ_CP012154.1"/>
</dbReference>
<evidence type="ECO:0000256" key="3">
    <source>
        <dbReference type="ARBA" id="ARBA00022692"/>
    </source>
</evidence>
<keyword evidence="3" id="KW-0812">Transmembrane</keyword>
<comment type="subcellular location">
    <subcellularLocation>
        <location evidence="1">Membrane</location>
        <topology evidence="1">Multi-pass membrane protein</topology>
    </subcellularLocation>
</comment>
<accession>A0A0K0XSJ5</accession>
<evidence type="ECO:0000313" key="7">
    <source>
        <dbReference type="Proteomes" id="UP000066624"/>
    </source>
</evidence>
<keyword evidence="4" id="KW-1133">Transmembrane helix</keyword>
<dbReference type="AlphaFoldDB" id="A0A0K0XSJ5"/>
<dbReference type="Proteomes" id="UP000066624">
    <property type="component" value="Chromosome"/>
</dbReference>
<evidence type="ECO:0000313" key="6">
    <source>
        <dbReference type="EMBL" id="AKS40596.1"/>
    </source>
</evidence>
<dbReference type="EMBL" id="CP012154">
    <property type="protein sequence ID" value="AKS40596.1"/>
    <property type="molecule type" value="Genomic_DNA"/>
</dbReference>
<dbReference type="PANTHER" id="PTHR10057:SF0">
    <property type="entry name" value="TRANSLOCATOR PROTEIN"/>
    <property type="match status" value="1"/>
</dbReference>
<dbReference type="InterPro" id="IPR004307">
    <property type="entry name" value="TspO_MBR"/>
</dbReference>
<reference evidence="6 7" key="1">
    <citation type="submission" date="2015-07" db="EMBL/GenBank/DDBJ databases">
        <authorList>
            <person name="Noorani M."/>
        </authorList>
    </citation>
    <scope>NUCLEOTIDE SEQUENCE [LARGE SCALE GENOMIC DNA]</scope>
    <source>
        <strain evidence="6 7">KCTC 42284</strain>
    </source>
</reference>
<dbReference type="STRING" id="1579979.WM2015_207"/>
<protein>
    <submittedName>
        <fullName evidence="6">Protein crtK</fullName>
    </submittedName>
</protein>
<keyword evidence="7" id="KW-1185">Reference proteome</keyword>
<dbReference type="PIRSF" id="PIRSF005859">
    <property type="entry name" value="PBR"/>
    <property type="match status" value="1"/>
</dbReference>
<dbReference type="GO" id="GO:0033013">
    <property type="term" value="P:tetrapyrrole metabolic process"/>
    <property type="evidence" value="ECO:0007669"/>
    <property type="project" value="UniProtKB-ARBA"/>
</dbReference>
<evidence type="ECO:0000256" key="2">
    <source>
        <dbReference type="ARBA" id="ARBA00007524"/>
    </source>
</evidence>